<dbReference type="AlphaFoldDB" id="A0AAE3YMW9"/>
<organism evidence="3 4">
    <name type="scientific">Catenuloplanes atrovinosus</name>
    <dbReference type="NCBI Taxonomy" id="137266"/>
    <lineage>
        <taxon>Bacteria</taxon>
        <taxon>Bacillati</taxon>
        <taxon>Actinomycetota</taxon>
        <taxon>Actinomycetes</taxon>
        <taxon>Micromonosporales</taxon>
        <taxon>Micromonosporaceae</taxon>
        <taxon>Catenuloplanes</taxon>
    </lineage>
</organism>
<dbReference type="Gene3D" id="3.40.50.150">
    <property type="entry name" value="Vaccinia Virus protein VP39"/>
    <property type="match status" value="1"/>
</dbReference>
<proteinExistence type="predicted"/>
<keyword evidence="1" id="KW-0489">Methyltransferase</keyword>
<sequence>MAEDRIDASAIPDDDVTWTMLATLYLRAQENRRARPVLGDPYAAEALARIDYRFPPMRRRLLTGGAQFIVTLRGRRFDDWARACLARRPDATVLHLGCGLDSRMLRLDPEHRLRWYDLDIPPVMALRRRLYAERGGYRMIDASVSDRGWLESIPADRPVLVVAEGLLPYLTPEAVGDLLRRITDHFPAGDLIFDGVPPWMVRIARPVSWTPATHPVTAAAPRLTLAERVPISAGYDRIPVRGYRAMYRFVHAVRPLREFLVGYRYTF</sequence>
<dbReference type="GO" id="GO:0008168">
    <property type="term" value="F:methyltransferase activity"/>
    <property type="evidence" value="ECO:0007669"/>
    <property type="project" value="UniProtKB-KW"/>
</dbReference>
<protein>
    <submittedName>
        <fullName evidence="3">O-methyltransferase involved in polyketide biosynthesis</fullName>
    </submittedName>
</protein>
<evidence type="ECO:0000313" key="3">
    <source>
        <dbReference type="EMBL" id="MDR7275281.1"/>
    </source>
</evidence>
<dbReference type="Proteomes" id="UP001183643">
    <property type="component" value="Unassembled WGS sequence"/>
</dbReference>
<reference evidence="3" key="1">
    <citation type="submission" date="2023-07" db="EMBL/GenBank/DDBJ databases">
        <title>Sequencing the genomes of 1000 actinobacteria strains.</title>
        <authorList>
            <person name="Klenk H.-P."/>
        </authorList>
    </citation>
    <scope>NUCLEOTIDE SEQUENCE</scope>
    <source>
        <strain evidence="3">DSM 44707</strain>
    </source>
</reference>
<dbReference type="EMBL" id="JAVDYB010000001">
    <property type="protein sequence ID" value="MDR7275281.1"/>
    <property type="molecule type" value="Genomic_DNA"/>
</dbReference>
<accession>A0AAE3YMW9</accession>
<keyword evidence="2" id="KW-0808">Transferase</keyword>
<evidence type="ECO:0000313" key="4">
    <source>
        <dbReference type="Proteomes" id="UP001183643"/>
    </source>
</evidence>
<dbReference type="InterPro" id="IPR029063">
    <property type="entry name" value="SAM-dependent_MTases_sf"/>
</dbReference>
<dbReference type="RefSeq" id="WP_310366061.1">
    <property type="nucleotide sequence ID" value="NZ_JAVDYB010000001.1"/>
</dbReference>
<evidence type="ECO:0000256" key="2">
    <source>
        <dbReference type="ARBA" id="ARBA00022679"/>
    </source>
</evidence>
<dbReference type="Pfam" id="PF04072">
    <property type="entry name" value="LCM"/>
    <property type="match status" value="1"/>
</dbReference>
<dbReference type="PANTHER" id="PTHR43619:SF2">
    <property type="entry name" value="S-ADENOSYL-L-METHIONINE-DEPENDENT METHYLTRANSFERASES SUPERFAMILY PROTEIN"/>
    <property type="match status" value="1"/>
</dbReference>
<dbReference type="GO" id="GO:0032259">
    <property type="term" value="P:methylation"/>
    <property type="evidence" value="ECO:0007669"/>
    <property type="project" value="UniProtKB-KW"/>
</dbReference>
<evidence type="ECO:0000256" key="1">
    <source>
        <dbReference type="ARBA" id="ARBA00022603"/>
    </source>
</evidence>
<keyword evidence="4" id="KW-1185">Reference proteome</keyword>
<dbReference type="PANTHER" id="PTHR43619">
    <property type="entry name" value="S-ADENOSYL-L-METHIONINE-DEPENDENT METHYLTRANSFERASE YKTD-RELATED"/>
    <property type="match status" value="1"/>
</dbReference>
<comment type="caution">
    <text evidence="3">The sequence shown here is derived from an EMBL/GenBank/DDBJ whole genome shotgun (WGS) entry which is preliminary data.</text>
</comment>
<name>A0AAE3YMW9_9ACTN</name>
<dbReference type="InterPro" id="IPR007213">
    <property type="entry name" value="Ppm1/Ppm2/Tcmp"/>
</dbReference>
<dbReference type="SUPFAM" id="SSF53335">
    <property type="entry name" value="S-adenosyl-L-methionine-dependent methyltransferases"/>
    <property type="match status" value="1"/>
</dbReference>
<gene>
    <name evidence="3" type="ORF">J2S41_002059</name>
</gene>